<name>A0A382EHF3_9ZZZZ</name>
<evidence type="ECO:0000313" key="13">
    <source>
        <dbReference type="EMBL" id="SVB50168.1"/>
    </source>
</evidence>
<evidence type="ECO:0000256" key="4">
    <source>
        <dbReference type="ARBA" id="ARBA00022692"/>
    </source>
</evidence>
<keyword evidence="4 12" id="KW-0812">Transmembrane</keyword>
<protein>
    <recommendedName>
        <fullName evidence="10">peptidoglycan glycosyltransferase</fullName>
        <ecNumber evidence="10">2.4.99.28</ecNumber>
    </recommendedName>
    <alternativeName>
        <fullName evidence="9">Peptidoglycan polymerase</fullName>
    </alternativeName>
</protein>
<dbReference type="Pfam" id="PF01098">
    <property type="entry name" value="FTSW_RODA_SPOVE"/>
    <property type="match status" value="1"/>
</dbReference>
<keyword evidence="8 12" id="KW-0472">Membrane</keyword>
<dbReference type="PANTHER" id="PTHR30474">
    <property type="entry name" value="CELL CYCLE PROTEIN"/>
    <property type="match status" value="1"/>
</dbReference>
<feature type="transmembrane region" description="Helical" evidence="12">
    <location>
        <begin position="162"/>
        <end position="179"/>
    </location>
</feature>
<evidence type="ECO:0000256" key="6">
    <source>
        <dbReference type="ARBA" id="ARBA00022984"/>
    </source>
</evidence>
<comment type="catalytic activity">
    <reaction evidence="11">
        <text>[GlcNAc-(1-&gt;4)-Mur2Ac(oyl-L-Ala-gamma-D-Glu-L-Lys-D-Ala-D-Ala)](n)-di-trans,octa-cis-undecaprenyl diphosphate + beta-D-GlcNAc-(1-&gt;4)-Mur2Ac(oyl-L-Ala-gamma-D-Glu-L-Lys-D-Ala-D-Ala)-di-trans,octa-cis-undecaprenyl diphosphate = [GlcNAc-(1-&gt;4)-Mur2Ac(oyl-L-Ala-gamma-D-Glu-L-Lys-D-Ala-D-Ala)](n+1)-di-trans,octa-cis-undecaprenyl diphosphate + di-trans,octa-cis-undecaprenyl diphosphate + H(+)</text>
        <dbReference type="Rhea" id="RHEA:23708"/>
        <dbReference type="Rhea" id="RHEA-COMP:9602"/>
        <dbReference type="Rhea" id="RHEA-COMP:9603"/>
        <dbReference type="ChEBI" id="CHEBI:15378"/>
        <dbReference type="ChEBI" id="CHEBI:58405"/>
        <dbReference type="ChEBI" id="CHEBI:60033"/>
        <dbReference type="ChEBI" id="CHEBI:78435"/>
        <dbReference type="EC" id="2.4.99.28"/>
    </reaction>
</comment>
<dbReference type="GO" id="GO:0015648">
    <property type="term" value="F:lipid-linked peptidoglycan transporter activity"/>
    <property type="evidence" value="ECO:0007669"/>
    <property type="project" value="TreeGrafter"/>
</dbReference>
<dbReference type="GO" id="GO:0051301">
    <property type="term" value="P:cell division"/>
    <property type="evidence" value="ECO:0007669"/>
    <property type="project" value="InterPro"/>
</dbReference>
<dbReference type="InterPro" id="IPR001182">
    <property type="entry name" value="FtsW/RodA"/>
</dbReference>
<dbReference type="PANTHER" id="PTHR30474:SF2">
    <property type="entry name" value="PEPTIDOGLYCAN GLYCOSYLTRANSFERASE FTSW-RELATED"/>
    <property type="match status" value="1"/>
</dbReference>
<dbReference type="GO" id="GO:0009252">
    <property type="term" value="P:peptidoglycan biosynthetic process"/>
    <property type="evidence" value="ECO:0007669"/>
    <property type="project" value="UniProtKB-KW"/>
</dbReference>
<dbReference type="EMBL" id="UINC01044560">
    <property type="protein sequence ID" value="SVB50168.1"/>
    <property type="molecule type" value="Genomic_DNA"/>
</dbReference>
<keyword evidence="2" id="KW-0328">Glycosyltransferase</keyword>
<evidence type="ECO:0000256" key="10">
    <source>
        <dbReference type="ARBA" id="ARBA00044770"/>
    </source>
</evidence>
<evidence type="ECO:0000256" key="3">
    <source>
        <dbReference type="ARBA" id="ARBA00022679"/>
    </source>
</evidence>
<organism evidence="13">
    <name type="scientific">marine metagenome</name>
    <dbReference type="NCBI Taxonomy" id="408172"/>
    <lineage>
        <taxon>unclassified sequences</taxon>
        <taxon>metagenomes</taxon>
        <taxon>ecological metagenomes</taxon>
    </lineage>
</organism>
<evidence type="ECO:0000256" key="2">
    <source>
        <dbReference type="ARBA" id="ARBA00022676"/>
    </source>
</evidence>
<feature type="non-terminal residue" evidence="13">
    <location>
        <position position="217"/>
    </location>
</feature>
<sequence>MERNRIDMIMLVTTLLLVGIGAVMIYSASFVVAEEMFHGDSSFFLKKHVVRASLGICLLVLFIHIDYRNLRRFSILLLGIGLLLLLLLFIPGLGLAIRGATRTLKILVNFQPAEYMKVALVIFLAHWLDKHQDVIKKFVPGLLPGLIITGIPFILIALQPDYGTALALGATAATMLFLGRAKKSHLLCVALTAIPFIMVQLYMSPHSRRRIMTFMER</sequence>
<dbReference type="AlphaFoldDB" id="A0A382EHF3"/>
<proteinExistence type="predicted"/>
<dbReference type="GO" id="GO:0032153">
    <property type="term" value="C:cell division site"/>
    <property type="evidence" value="ECO:0007669"/>
    <property type="project" value="TreeGrafter"/>
</dbReference>
<keyword evidence="6" id="KW-0573">Peptidoglycan synthesis</keyword>
<feature type="transmembrane region" description="Helical" evidence="12">
    <location>
        <begin position="106"/>
        <end position="126"/>
    </location>
</feature>
<dbReference type="GO" id="GO:0008955">
    <property type="term" value="F:peptidoglycan glycosyltransferase activity"/>
    <property type="evidence" value="ECO:0007669"/>
    <property type="project" value="UniProtKB-EC"/>
</dbReference>
<feature type="transmembrane region" description="Helical" evidence="12">
    <location>
        <begin position="138"/>
        <end position="156"/>
    </location>
</feature>
<accession>A0A382EHF3</accession>
<gene>
    <name evidence="13" type="ORF">METZ01_LOCUS203022</name>
</gene>
<feature type="transmembrane region" description="Helical" evidence="12">
    <location>
        <begin position="49"/>
        <end position="67"/>
    </location>
</feature>
<dbReference type="EC" id="2.4.99.28" evidence="10"/>
<keyword evidence="3" id="KW-0808">Transferase</keyword>
<feature type="transmembrane region" description="Helical" evidence="12">
    <location>
        <begin position="74"/>
        <end position="94"/>
    </location>
</feature>
<reference evidence="13" key="1">
    <citation type="submission" date="2018-05" db="EMBL/GenBank/DDBJ databases">
        <authorList>
            <person name="Lanie J.A."/>
            <person name="Ng W.-L."/>
            <person name="Kazmierczak K.M."/>
            <person name="Andrzejewski T.M."/>
            <person name="Davidsen T.M."/>
            <person name="Wayne K.J."/>
            <person name="Tettelin H."/>
            <person name="Glass J.I."/>
            <person name="Rusch D."/>
            <person name="Podicherti R."/>
            <person name="Tsui H.-C.T."/>
            <person name="Winkler M.E."/>
        </authorList>
    </citation>
    <scope>NUCLEOTIDE SEQUENCE</scope>
</reference>
<evidence type="ECO:0000256" key="9">
    <source>
        <dbReference type="ARBA" id="ARBA00032370"/>
    </source>
</evidence>
<evidence type="ECO:0000256" key="5">
    <source>
        <dbReference type="ARBA" id="ARBA00022960"/>
    </source>
</evidence>
<dbReference type="GO" id="GO:0005886">
    <property type="term" value="C:plasma membrane"/>
    <property type="evidence" value="ECO:0007669"/>
    <property type="project" value="TreeGrafter"/>
</dbReference>
<dbReference type="GO" id="GO:0008360">
    <property type="term" value="P:regulation of cell shape"/>
    <property type="evidence" value="ECO:0007669"/>
    <property type="project" value="UniProtKB-KW"/>
</dbReference>
<feature type="transmembrane region" description="Helical" evidence="12">
    <location>
        <begin position="186"/>
        <end position="203"/>
    </location>
</feature>
<evidence type="ECO:0000256" key="8">
    <source>
        <dbReference type="ARBA" id="ARBA00023136"/>
    </source>
</evidence>
<evidence type="ECO:0000256" key="1">
    <source>
        <dbReference type="ARBA" id="ARBA00004141"/>
    </source>
</evidence>
<evidence type="ECO:0000256" key="11">
    <source>
        <dbReference type="ARBA" id="ARBA00049902"/>
    </source>
</evidence>
<keyword evidence="5" id="KW-0133">Cell shape</keyword>
<evidence type="ECO:0000256" key="7">
    <source>
        <dbReference type="ARBA" id="ARBA00022989"/>
    </source>
</evidence>
<comment type="subcellular location">
    <subcellularLocation>
        <location evidence="1">Membrane</location>
        <topology evidence="1">Multi-pass membrane protein</topology>
    </subcellularLocation>
</comment>
<evidence type="ECO:0000256" key="12">
    <source>
        <dbReference type="SAM" id="Phobius"/>
    </source>
</evidence>
<keyword evidence="7 12" id="KW-1133">Transmembrane helix</keyword>